<dbReference type="Proteomes" id="UP000091956">
    <property type="component" value="Unassembled WGS sequence"/>
</dbReference>
<evidence type="ECO:0000256" key="7">
    <source>
        <dbReference type="PROSITE-ProRule" id="PRU00259"/>
    </source>
</evidence>
<comment type="function">
    <text evidence="6">Functions as a nucleotide exchange factor (NEF) for Hsp70 chaperones which accelerates the release of ADP. Required for fully efficient Hsp70-mediated folding of proteins.</text>
</comment>
<keyword evidence="3" id="KW-0963">Cytoplasm</keyword>
<dbReference type="EMBL" id="KV460214">
    <property type="protein sequence ID" value="OBT98929.1"/>
    <property type="molecule type" value="Genomic_DNA"/>
</dbReference>
<dbReference type="STRING" id="342668.A0A1B8GSW5"/>
<dbReference type="PANTHER" id="PTHR19316:SF18">
    <property type="entry name" value="HSP70-BINDING PROTEIN 1"/>
    <property type="match status" value="1"/>
</dbReference>
<evidence type="ECO:0000256" key="4">
    <source>
        <dbReference type="ARBA" id="ARBA00022737"/>
    </source>
</evidence>
<evidence type="ECO:0000256" key="3">
    <source>
        <dbReference type="ARBA" id="ARBA00022490"/>
    </source>
</evidence>
<protein>
    <submittedName>
        <fullName evidence="9">Hsp70 nucleotide exchange factor fes1</fullName>
    </submittedName>
</protein>
<dbReference type="PROSITE" id="PS50176">
    <property type="entry name" value="ARM_REPEAT"/>
    <property type="match status" value="1"/>
</dbReference>
<evidence type="ECO:0000313" key="9">
    <source>
        <dbReference type="EMBL" id="OBT98929.1"/>
    </source>
</evidence>
<evidence type="ECO:0000256" key="1">
    <source>
        <dbReference type="ARBA" id="ARBA00004496"/>
    </source>
</evidence>
<feature type="domain" description="Nucleotide exchange factor Fes1" evidence="8">
    <location>
        <begin position="5"/>
        <end position="93"/>
    </location>
</feature>
<dbReference type="Pfam" id="PF08609">
    <property type="entry name" value="Fes1"/>
    <property type="match status" value="1"/>
</dbReference>
<dbReference type="InterPro" id="IPR050693">
    <property type="entry name" value="Hsp70_NEF-Inhibitors"/>
</dbReference>
<organism evidence="9 10">
    <name type="scientific">Pseudogymnoascus verrucosus</name>
    <dbReference type="NCBI Taxonomy" id="342668"/>
    <lineage>
        <taxon>Eukaryota</taxon>
        <taxon>Fungi</taxon>
        <taxon>Dikarya</taxon>
        <taxon>Ascomycota</taxon>
        <taxon>Pezizomycotina</taxon>
        <taxon>Leotiomycetes</taxon>
        <taxon>Thelebolales</taxon>
        <taxon>Thelebolaceae</taxon>
        <taxon>Pseudogymnoascus</taxon>
    </lineage>
</organism>
<dbReference type="AlphaFoldDB" id="A0A1B8GSW5"/>
<evidence type="ECO:0000256" key="2">
    <source>
        <dbReference type="ARBA" id="ARBA00011045"/>
    </source>
</evidence>
<dbReference type="InterPro" id="IPR016024">
    <property type="entry name" value="ARM-type_fold"/>
</dbReference>
<dbReference type="InterPro" id="IPR013918">
    <property type="entry name" value="Nucleotide_exch_fac_Fes1"/>
</dbReference>
<keyword evidence="5" id="KW-0810">Translation regulation</keyword>
<dbReference type="OrthoDB" id="10250458at2759"/>
<dbReference type="GeneID" id="28835721"/>
<reference evidence="10" key="2">
    <citation type="journal article" date="2018" name="Nat. Commun.">
        <title>Extreme sensitivity to ultraviolet light in the fungal pathogen causing white-nose syndrome of bats.</title>
        <authorList>
            <person name="Palmer J.M."/>
            <person name="Drees K.P."/>
            <person name="Foster J.T."/>
            <person name="Lindner D.L."/>
        </authorList>
    </citation>
    <scope>NUCLEOTIDE SEQUENCE [LARGE SCALE GENOMIC DNA]</scope>
    <source>
        <strain evidence="10">UAMH 10579</strain>
    </source>
</reference>
<accession>A0A1B8GSW5</accession>
<dbReference type="GO" id="GO:0000774">
    <property type="term" value="F:adenyl-nucleotide exchange factor activity"/>
    <property type="evidence" value="ECO:0007669"/>
    <property type="project" value="TreeGrafter"/>
</dbReference>
<evidence type="ECO:0000313" key="10">
    <source>
        <dbReference type="Proteomes" id="UP000091956"/>
    </source>
</evidence>
<keyword evidence="10" id="KW-1185">Reference proteome</keyword>
<dbReference type="Gene3D" id="1.25.10.10">
    <property type="entry name" value="Leucine-rich Repeat Variant"/>
    <property type="match status" value="1"/>
</dbReference>
<dbReference type="FunFam" id="1.25.10.10:FF:000434">
    <property type="entry name" value="Hsp70 nucleotide exchange factor fes1"/>
    <property type="match status" value="1"/>
</dbReference>
<dbReference type="GO" id="GO:0006417">
    <property type="term" value="P:regulation of translation"/>
    <property type="evidence" value="ECO:0007669"/>
    <property type="project" value="UniProtKB-KW"/>
</dbReference>
<proteinExistence type="inferred from homology"/>
<dbReference type="SUPFAM" id="SSF48371">
    <property type="entry name" value="ARM repeat"/>
    <property type="match status" value="1"/>
</dbReference>
<name>A0A1B8GSW5_9PEZI</name>
<dbReference type="InterPro" id="IPR000225">
    <property type="entry name" value="Armadillo"/>
</dbReference>
<reference evidence="9 10" key="1">
    <citation type="submission" date="2016-03" db="EMBL/GenBank/DDBJ databases">
        <title>Comparative genomics of Pseudogymnoascus destructans, the fungus causing white-nose syndrome of bats.</title>
        <authorList>
            <person name="Palmer J.M."/>
            <person name="Drees K.P."/>
            <person name="Foster J.T."/>
            <person name="Lindner D.L."/>
        </authorList>
    </citation>
    <scope>NUCLEOTIDE SEQUENCE [LARGE SCALE GENOMIC DNA]</scope>
    <source>
        <strain evidence="9 10">UAMH 10579</strain>
    </source>
</reference>
<comment type="subcellular location">
    <subcellularLocation>
        <location evidence="1">Cytoplasm</location>
    </subcellularLocation>
</comment>
<evidence type="ECO:0000259" key="8">
    <source>
        <dbReference type="Pfam" id="PF08609"/>
    </source>
</evidence>
<dbReference type="PANTHER" id="PTHR19316">
    <property type="entry name" value="PROTEIN FOLDING REGULATOR"/>
    <property type="match status" value="1"/>
</dbReference>
<gene>
    <name evidence="9" type="primary">FES1</name>
    <name evidence="9" type="ORF">VE01_02335</name>
</gene>
<evidence type="ECO:0000256" key="5">
    <source>
        <dbReference type="ARBA" id="ARBA00022845"/>
    </source>
</evidence>
<evidence type="ECO:0000256" key="6">
    <source>
        <dbReference type="ARBA" id="ARBA00024912"/>
    </source>
</evidence>
<dbReference type="InterPro" id="IPR011989">
    <property type="entry name" value="ARM-like"/>
</dbReference>
<comment type="similarity">
    <text evidence="2">Belongs to the FES1 family.</text>
</comment>
<feature type="repeat" description="ARM" evidence="7">
    <location>
        <begin position="139"/>
        <end position="167"/>
    </location>
</feature>
<dbReference type="RefSeq" id="XP_018132662.1">
    <property type="nucleotide sequence ID" value="XM_018271845.2"/>
</dbReference>
<sequence>MNPQLNKILKWSVENSAAPVASADGSAAPPRSTSTLDPEVLASLFGGPSEADLMKDSMSAILSTDPEMTMEARMIAFDNFEQLIENLDNANLMEPLKLWQPLISLLSSDEADLRMMAAWCIGTAVQNNEKSQKMLFGEGGIPPLVDLAINEKETREVRRKAVYALSSGLRNYQEAMNEFVDDMKDKGQKNYGIVDAADMDAVDGIINYLREQASKSA</sequence>
<keyword evidence="4" id="KW-0677">Repeat</keyword>
<dbReference type="GO" id="GO:0005783">
    <property type="term" value="C:endoplasmic reticulum"/>
    <property type="evidence" value="ECO:0007669"/>
    <property type="project" value="TreeGrafter"/>
</dbReference>